<protein>
    <submittedName>
        <fullName evidence="3">DUF547 domain-containing protein</fullName>
    </submittedName>
</protein>
<evidence type="ECO:0000313" key="3">
    <source>
        <dbReference type="EMBL" id="MFC7358042.1"/>
    </source>
</evidence>
<proteinExistence type="predicted"/>
<name>A0ABW2MSZ0_9FLAO</name>
<dbReference type="InterPro" id="IPR051548">
    <property type="entry name" value="Grx-like_ET"/>
</dbReference>
<keyword evidence="1" id="KW-0732">Signal</keyword>
<evidence type="ECO:0000313" key="4">
    <source>
        <dbReference type="Proteomes" id="UP001596415"/>
    </source>
</evidence>
<evidence type="ECO:0000259" key="2">
    <source>
        <dbReference type="Pfam" id="PF04784"/>
    </source>
</evidence>
<dbReference type="EMBL" id="JBHTBN010000005">
    <property type="protein sequence ID" value="MFC7358042.1"/>
    <property type="molecule type" value="Genomic_DNA"/>
</dbReference>
<feature type="domain" description="DUF547" evidence="2">
    <location>
        <begin position="77"/>
        <end position="173"/>
    </location>
</feature>
<sequence>MKKHVILLFALLFLTISNTKAQTIDTFFTEANSFFSAYVSKGEVDYTAIHKNKNELTSLLSIASDIKVSPSEATNFQAFWINAYNLAVIKGIIDNYGINSPLDKNGFFDTTTYSLGGTKITLNDIENKMLRAKFDDARFHFVLVCGAKGCPPLIAEAYMPGTLDAQLQRQTKKALNDHSFIKVSDGKVAVSEIFKWYKEDFVKNGSEIDFINTFRKDTISENTKLTYYSYDWRLNSK</sequence>
<evidence type="ECO:0000256" key="1">
    <source>
        <dbReference type="SAM" id="SignalP"/>
    </source>
</evidence>
<feature type="signal peptide" evidence="1">
    <location>
        <begin position="1"/>
        <end position="21"/>
    </location>
</feature>
<dbReference type="PANTHER" id="PTHR34386:SF1">
    <property type="entry name" value="GLUTAREDOXIN-LIKE PROTEIN NRDH"/>
    <property type="match status" value="1"/>
</dbReference>
<dbReference type="Proteomes" id="UP001596415">
    <property type="component" value="Unassembled WGS sequence"/>
</dbReference>
<feature type="chain" id="PRO_5045299717" evidence="1">
    <location>
        <begin position="22"/>
        <end position="237"/>
    </location>
</feature>
<gene>
    <name evidence="3" type="ORF">ACFQO1_10105</name>
</gene>
<dbReference type="InterPro" id="IPR006869">
    <property type="entry name" value="DUF547"/>
</dbReference>
<reference evidence="4" key="1">
    <citation type="journal article" date="2019" name="Int. J. Syst. Evol. Microbiol.">
        <title>The Global Catalogue of Microorganisms (GCM) 10K type strain sequencing project: providing services to taxonomists for standard genome sequencing and annotation.</title>
        <authorList>
            <consortium name="The Broad Institute Genomics Platform"/>
            <consortium name="The Broad Institute Genome Sequencing Center for Infectious Disease"/>
            <person name="Wu L."/>
            <person name="Ma J."/>
        </authorList>
    </citation>
    <scope>NUCLEOTIDE SEQUENCE [LARGE SCALE GENOMIC DNA]</scope>
    <source>
        <strain evidence="4">CGMCC 1.16306</strain>
    </source>
</reference>
<accession>A0ABW2MSZ0</accession>
<comment type="caution">
    <text evidence="3">The sequence shown here is derived from an EMBL/GenBank/DDBJ whole genome shotgun (WGS) entry which is preliminary data.</text>
</comment>
<dbReference type="PANTHER" id="PTHR34386">
    <property type="entry name" value="GLUTAREDOXIN"/>
    <property type="match status" value="1"/>
</dbReference>
<dbReference type="RefSeq" id="WP_380217928.1">
    <property type="nucleotide sequence ID" value="NZ_JBHTBN010000005.1"/>
</dbReference>
<organism evidence="3 4">
    <name type="scientific">Jejudonia soesokkakensis</name>
    <dbReference type="NCBI Taxonomy" id="1323432"/>
    <lineage>
        <taxon>Bacteria</taxon>
        <taxon>Pseudomonadati</taxon>
        <taxon>Bacteroidota</taxon>
        <taxon>Flavobacteriia</taxon>
        <taxon>Flavobacteriales</taxon>
        <taxon>Flavobacteriaceae</taxon>
        <taxon>Jejudonia</taxon>
    </lineage>
</organism>
<keyword evidence="4" id="KW-1185">Reference proteome</keyword>
<dbReference type="Pfam" id="PF04784">
    <property type="entry name" value="DUF547"/>
    <property type="match status" value="1"/>
</dbReference>